<protein>
    <submittedName>
        <fullName evidence="2">Uncharacterized protein</fullName>
    </submittedName>
</protein>
<sequence length="124" mass="14324">MNKKLIIPLTITLSCSFILQILTLSLLKFVNINKKNDYLVQLNLWIWIFCILAMAFIITILITILLKKKNTFFVCSILCIIFGIYLSLSFIVVSYYFGVPNIIIGIILLTIGSIYINKNKDNYY</sequence>
<feature type="transmembrane region" description="Helical" evidence="1">
    <location>
        <begin position="99"/>
        <end position="116"/>
    </location>
</feature>
<proteinExistence type="predicted"/>
<dbReference type="EMBL" id="CP022535">
    <property type="protein sequence ID" value="ASP27889.1"/>
    <property type="molecule type" value="Genomic_DNA"/>
</dbReference>
<dbReference type="PROSITE" id="PS51257">
    <property type="entry name" value="PROKAR_LIPOPROTEIN"/>
    <property type="match status" value="1"/>
</dbReference>
<dbReference type="KEGG" id="scou:SCORR_v1c01140"/>
<evidence type="ECO:0000313" key="3">
    <source>
        <dbReference type="Proteomes" id="UP000203229"/>
    </source>
</evidence>
<keyword evidence="1" id="KW-1133">Transmembrane helix</keyword>
<accession>A0A222EN07</accession>
<keyword evidence="1" id="KW-0472">Membrane</keyword>
<organism evidence="2 3">
    <name type="scientific">Spiroplasma corruscae</name>
    <dbReference type="NCBI Taxonomy" id="216934"/>
    <lineage>
        <taxon>Bacteria</taxon>
        <taxon>Bacillati</taxon>
        <taxon>Mycoplasmatota</taxon>
        <taxon>Mollicutes</taxon>
        <taxon>Entomoplasmatales</taxon>
        <taxon>Spiroplasmataceae</taxon>
        <taxon>Spiroplasma</taxon>
    </lineage>
</organism>
<reference evidence="2 3" key="1">
    <citation type="submission" date="2017-07" db="EMBL/GenBank/DDBJ databases">
        <title>Complete genome sequence of Spiroplasma corruscae EC-1 (DSM 19793).</title>
        <authorList>
            <person name="Tsai Y.-M."/>
            <person name="Lo W.-S."/>
            <person name="Kuo C.-H."/>
        </authorList>
    </citation>
    <scope>NUCLEOTIDE SEQUENCE [LARGE SCALE GENOMIC DNA]</scope>
    <source>
        <strain evidence="2 3">EC-1</strain>
    </source>
</reference>
<dbReference type="Proteomes" id="UP000203229">
    <property type="component" value="Chromosome"/>
</dbReference>
<feature type="transmembrane region" description="Helical" evidence="1">
    <location>
        <begin position="5"/>
        <end position="24"/>
    </location>
</feature>
<evidence type="ECO:0000256" key="1">
    <source>
        <dbReference type="SAM" id="Phobius"/>
    </source>
</evidence>
<name>A0A222EN07_9MOLU</name>
<evidence type="ECO:0000313" key="2">
    <source>
        <dbReference type="EMBL" id="ASP27889.1"/>
    </source>
</evidence>
<dbReference type="AlphaFoldDB" id="A0A222EN07"/>
<feature type="transmembrane region" description="Helical" evidence="1">
    <location>
        <begin position="72"/>
        <end position="93"/>
    </location>
</feature>
<gene>
    <name evidence="2" type="ORF">SCORR_v1c01140</name>
</gene>
<keyword evidence="3" id="KW-1185">Reference proteome</keyword>
<keyword evidence="1" id="KW-0812">Transmembrane</keyword>
<feature type="transmembrane region" description="Helical" evidence="1">
    <location>
        <begin position="44"/>
        <end position="65"/>
    </location>
</feature>